<evidence type="ECO:0000256" key="2">
    <source>
        <dbReference type="ARBA" id="ARBA00022485"/>
    </source>
</evidence>
<proteinExistence type="inferred from homology"/>
<dbReference type="Gene3D" id="3.40.50.11540">
    <property type="entry name" value="NADH-ubiquinone oxidoreductase 51kDa subunit"/>
    <property type="match status" value="1"/>
</dbReference>
<evidence type="ECO:0000256" key="5">
    <source>
        <dbReference type="ARBA" id="ARBA00023014"/>
    </source>
</evidence>
<dbReference type="Gene3D" id="3.30.70.20">
    <property type="match status" value="1"/>
</dbReference>
<dbReference type="Gene3D" id="6.10.250.1450">
    <property type="match status" value="1"/>
</dbReference>
<sequence>MSSQPGKPLTIIVGEGTCGIAAGAKEVYNTFRSLVPDAEMKTVGCVGMCHQEVMVEIIDDKGDAFLYGKVDKKNIPSILGFHQGDGDLQADYLLRSSMSMNGADYLTRQTRIVLRNVGQIDPKSFEEYRKRGGYNAVEKMLEDDMSPEQVIEEVKTAGIRGRGGAGFPTAVKWNFARSAEGDEKYLICNGDEGDPGAFMDRSLLEGDPHSVLEGMLIAAYAIGATKGYAYIRAEYPLAVEHFGRAIEDAREAGFLGKNILGYGFDFDVKIKQGAGAFVCGEETALIASIEGKRGMPRIRPPFPAVKGLFGKPTIINNVETLANLPWIIENSGSAYAEIGTEQSRGTKVFALAGAIKRGGLVEVPMGMTIRQVLYDIGGGSSTGFPIKAVQLGGPSGGCIPESLFDTPIEYEALNATGAIMGSGGMIVMDTKSCMVDIARYFLEFTQIESCGKCTFCRIGTLRMKELLSRICDGEGTMEDIDTLEEVAHQVKSSSLCGLGQTAPNPVLTTLKYFRDEYIAHVEEKRCPAGVCKGLITHTIMPESCTGCSICQRYCPVDAITGVVKKPETWVIDMELCINCGMCVEVCNSDAIRVQ</sequence>
<feature type="domain" description="4Fe-4S ferredoxin-type" evidence="6">
    <location>
        <begin position="535"/>
        <end position="565"/>
    </location>
</feature>
<evidence type="ECO:0000256" key="4">
    <source>
        <dbReference type="ARBA" id="ARBA00023004"/>
    </source>
</evidence>
<comment type="caution">
    <text evidence="7">The sequence shown here is derived from an EMBL/GenBank/DDBJ whole genome shotgun (WGS) entry which is preliminary data.</text>
</comment>
<dbReference type="FunFam" id="1.20.1440.230:FF:000001">
    <property type="entry name" value="Mitochondrial NADH dehydrogenase flavoprotein 1"/>
    <property type="match status" value="1"/>
</dbReference>
<dbReference type="InterPro" id="IPR019575">
    <property type="entry name" value="Nuop51_4Fe4S-bd"/>
</dbReference>
<dbReference type="RefSeq" id="WP_110022714.1">
    <property type="nucleotide sequence ID" value="NZ_PDNZ01000003.1"/>
</dbReference>
<dbReference type="Pfam" id="PF01512">
    <property type="entry name" value="Complex1_51K"/>
    <property type="match status" value="1"/>
</dbReference>
<organism evidence="7 8">
    <name type="scientific">Prosthecochloris marina</name>
    <dbReference type="NCBI Taxonomy" id="2017681"/>
    <lineage>
        <taxon>Bacteria</taxon>
        <taxon>Pseudomonadati</taxon>
        <taxon>Chlorobiota</taxon>
        <taxon>Chlorobiia</taxon>
        <taxon>Chlorobiales</taxon>
        <taxon>Chlorobiaceae</taxon>
        <taxon>Prosthecochloris</taxon>
    </lineage>
</organism>
<dbReference type="SUPFAM" id="SSF142019">
    <property type="entry name" value="Nqo1 FMN-binding domain-like"/>
    <property type="match status" value="1"/>
</dbReference>
<dbReference type="GO" id="GO:0051539">
    <property type="term" value="F:4 iron, 4 sulfur cluster binding"/>
    <property type="evidence" value="ECO:0007669"/>
    <property type="project" value="UniProtKB-KW"/>
</dbReference>
<dbReference type="SUPFAM" id="SSF54862">
    <property type="entry name" value="4Fe-4S ferredoxins"/>
    <property type="match status" value="1"/>
</dbReference>
<dbReference type="InterPro" id="IPR037225">
    <property type="entry name" value="Nuo51_FMN-bd_sf"/>
</dbReference>
<dbReference type="NCBIfam" id="NF010120">
    <property type="entry name" value="PRK13596.1"/>
    <property type="match status" value="1"/>
</dbReference>
<keyword evidence="4" id="KW-0408">Iron</keyword>
<evidence type="ECO:0000259" key="6">
    <source>
        <dbReference type="PROSITE" id="PS51379"/>
    </source>
</evidence>
<dbReference type="AlphaFoldDB" id="A0A317T9T7"/>
<dbReference type="PANTHER" id="PTHR43578">
    <property type="entry name" value="NADH-QUINONE OXIDOREDUCTASE SUBUNIT F"/>
    <property type="match status" value="1"/>
</dbReference>
<reference evidence="8" key="1">
    <citation type="submission" date="2017-10" db="EMBL/GenBank/DDBJ databases">
        <authorList>
            <person name="Gaisin V.A."/>
            <person name="Rysina M.S."/>
            <person name="Grouzdev D.S."/>
        </authorList>
    </citation>
    <scope>NUCLEOTIDE SEQUENCE [LARGE SCALE GENOMIC DNA]</scope>
    <source>
        <strain evidence="8">V1</strain>
    </source>
</reference>
<dbReference type="OrthoDB" id="9761899at2"/>
<comment type="similarity">
    <text evidence="1">Belongs to the complex I 51 kDa subunit family.</text>
</comment>
<dbReference type="SUPFAM" id="SSF142984">
    <property type="entry name" value="Nqo1 middle domain-like"/>
    <property type="match status" value="1"/>
</dbReference>
<dbReference type="InterPro" id="IPR017896">
    <property type="entry name" value="4Fe4S_Fe-S-bd"/>
</dbReference>
<dbReference type="PROSITE" id="PS51379">
    <property type="entry name" value="4FE4S_FER_2"/>
    <property type="match status" value="2"/>
</dbReference>
<dbReference type="Proteomes" id="UP000246278">
    <property type="component" value="Unassembled WGS sequence"/>
</dbReference>
<gene>
    <name evidence="7" type="ORF">CR164_04295</name>
</gene>
<keyword evidence="2" id="KW-0004">4Fe-4S</keyword>
<evidence type="ECO:0000313" key="8">
    <source>
        <dbReference type="Proteomes" id="UP000246278"/>
    </source>
</evidence>
<accession>A0A317T9T7</accession>
<name>A0A317T9T7_9CHLB</name>
<keyword evidence="8" id="KW-1185">Reference proteome</keyword>
<keyword evidence="5" id="KW-0411">Iron-sulfur</keyword>
<feature type="domain" description="4Fe-4S ferredoxin-type" evidence="6">
    <location>
        <begin position="567"/>
        <end position="594"/>
    </location>
</feature>
<dbReference type="FunFam" id="3.40.50.11540:FF:000001">
    <property type="entry name" value="NADH dehydrogenase [ubiquinone] flavoprotein 1, mitochondrial"/>
    <property type="match status" value="1"/>
</dbReference>
<dbReference type="Gene3D" id="3.10.20.600">
    <property type="match status" value="1"/>
</dbReference>
<protein>
    <submittedName>
        <fullName evidence="7">NADH-quinone oxidoreductase subunit NuoF</fullName>
    </submittedName>
</protein>
<dbReference type="GO" id="GO:0046872">
    <property type="term" value="F:metal ion binding"/>
    <property type="evidence" value="ECO:0007669"/>
    <property type="project" value="UniProtKB-KW"/>
</dbReference>
<evidence type="ECO:0000256" key="3">
    <source>
        <dbReference type="ARBA" id="ARBA00022723"/>
    </source>
</evidence>
<dbReference type="CDD" id="cd02980">
    <property type="entry name" value="TRX_Fd_family"/>
    <property type="match status" value="1"/>
</dbReference>
<dbReference type="SUPFAM" id="SSF140490">
    <property type="entry name" value="Nqo1C-terminal domain-like"/>
    <property type="match status" value="1"/>
</dbReference>
<evidence type="ECO:0000313" key="7">
    <source>
        <dbReference type="EMBL" id="PWW82241.1"/>
    </source>
</evidence>
<dbReference type="InterPro" id="IPR036249">
    <property type="entry name" value="Thioredoxin-like_sf"/>
</dbReference>
<dbReference type="EMBL" id="PDNZ01000003">
    <property type="protein sequence ID" value="PWW82241.1"/>
    <property type="molecule type" value="Genomic_DNA"/>
</dbReference>
<dbReference type="Pfam" id="PF12838">
    <property type="entry name" value="Fer4_7"/>
    <property type="match status" value="1"/>
</dbReference>
<dbReference type="Gene3D" id="1.20.1440.230">
    <property type="entry name" value="NADH-ubiquinone oxidoreductase 51kDa subunit, iron-sulphur binding domain"/>
    <property type="match status" value="1"/>
</dbReference>
<dbReference type="Pfam" id="PF10589">
    <property type="entry name" value="NADH_4Fe-4S"/>
    <property type="match status" value="1"/>
</dbReference>
<dbReference type="PANTHER" id="PTHR43578:SF3">
    <property type="entry name" value="NADH-QUINONE OXIDOREDUCTASE SUBUNIT F"/>
    <property type="match status" value="1"/>
</dbReference>
<dbReference type="Gene3D" id="3.40.30.10">
    <property type="entry name" value="Glutaredoxin"/>
    <property type="match status" value="1"/>
</dbReference>
<dbReference type="InterPro" id="IPR037207">
    <property type="entry name" value="Nuop51_4Fe4S-bd_sf"/>
</dbReference>
<dbReference type="InterPro" id="IPR011538">
    <property type="entry name" value="Nuo51_FMN-bd"/>
</dbReference>
<evidence type="ECO:0000256" key="1">
    <source>
        <dbReference type="ARBA" id="ARBA00007523"/>
    </source>
</evidence>
<dbReference type="SMART" id="SM00928">
    <property type="entry name" value="NADH_4Fe-4S"/>
    <property type="match status" value="1"/>
</dbReference>
<keyword evidence="3" id="KW-0479">Metal-binding</keyword>
<dbReference type="SUPFAM" id="SSF52833">
    <property type="entry name" value="Thioredoxin-like"/>
    <property type="match status" value="1"/>
</dbReference>